<evidence type="ECO:0000256" key="1">
    <source>
        <dbReference type="SAM" id="MobiDB-lite"/>
    </source>
</evidence>
<protein>
    <submittedName>
        <fullName evidence="2">Uncharacterized protein</fullName>
    </submittedName>
</protein>
<keyword evidence="3" id="KW-1185">Reference proteome</keyword>
<reference evidence="2" key="1">
    <citation type="submission" date="2019-04" db="EMBL/GenBank/DDBJ databases">
        <title>Genome assembly of Zosterops borbonicus 15179.</title>
        <authorList>
            <person name="Leroy T."/>
            <person name="Anselmetti Y."/>
            <person name="Tilak M.-K."/>
            <person name="Nabholz B."/>
        </authorList>
    </citation>
    <scope>NUCLEOTIDE SEQUENCE</scope>
    <source>
        <strain evidence="2">HGM_15179</strain>
        <tissue evidence="2">Muscle</tissue>
    </source>
</reference>
<dbReference type="EMBL" id="SWJQ01000007">
    <property type="protein sequence ID" value="TRZ26638.1"/>
    <property type="molecule type" value="Genomic_DNA"/>
</dbReference>
<gene>
    <name evidence="2" type="ORF">HGM15179_000409</name>
</gene>
<dbReference type="AlphaFoldDB" id="A0A8K1GYD0"/>
<dbReference type="Proteomes" id="UP000796761">
    <property type="component" value="Unassembled WGS sequence"/>
</dbReference>
<evidence type="ECO:0000313" key="2">
    <source>
        <dbReference type="EMBL" id="TRZ26638.1"/>
    </source>
</evidence>
<evidence type="ECO:0000313" key="3">
    <source>
        <dbReference type="Proteomes" id="UP000796761"/>
    </source>
</evidence>
<accession>A0A8K1GYD0</accession>
<comment type="caution">
    <text evidence="2">The sequence shown here is derived from an EMBL/GenBank/DDBJ whole genome shotgun (WGS) entry which is preliminary data.</text>
</comment>
<sequence length="137" mass="15027">MRKTTSGSGTHTEGDLRDALKLPSSSLWERTQRLLPPKGKRQAVNPKMSGVDRTPSRSSTKELRTECLAAVAFVCLWLSHIGRRSAAGVAQALPALASPNTATTRGPFSLPGRSTAMVRAKEVFRVWFFFILNFLRG</sequence>
<proteinExistence type="predicted"/>
<feature type="region of interest" description="Disordered" evidence="1">
    <location>
        <begin position="1"/>
        <end position="59"/>
    </location>
</feature>
<organism evidence="2 3">
    <name type="scientific">Zosterops borbonicus</name>
    <dbReference type="NCBI Taxonomy" id="364589"/>
    <lineage>
        <taxon>Eukaryota</taxon>
        <taxon>Metazoa</taxon>
        <taxon>Chordata</taxon>
        <taxon>Craniata</taxon>
        <taxon>Vertebrata</taxon>
        <taxon>Euteleostomi</taxon>
        <taxon>Archelosauria</taxon>
        <taxon>Archosauria</taxon>
        <taxon>Dinosauria</taxon>
        <taxon>Saurischia</taxon>
        <taxon>Theropoda</taxon>
        <taxon>Coelurosauria</taxon>
        <taxon>Aves</taxon>
        <taxon>Neognathae</taxon>
        <taxon>Neoaves</taxon>
        <taxon>Telluraves</taxon>
        <taxon>Australaves</taxon>
        <taxon>Passeriformes</taxon>
        <taxon>Sylvioidea</taxon>
        <taxon>Zosteropidae</taxon>
        <taxon>Zosterops</taxon>
    </lineage>
</organism>
<name>A0A8K1GYD0_9PASS</name>
<feature type="compositionally biased region" description="Polar residues" evidence="1">
    <location>
        <begin position="1"/>
        <end position="11"/>
    </location>
</feature>